<dbReference type="PANTHER" id="PTHR43537:SF51">
    <property type="entry name" value="HTH-TYPE TRANSCRIPTIONAL REGULATOR LGOR-RELATED"/>
    <property type="match status" value="1"/>
</dbReference>
<dbReference type="CDD" id="cd07377">
    <property type="entry name" value="WHTH_GntR"/>
    <property type="match status" value="1"/>
</dbReference>
<dbReference type="SMART" id="SM00345">
    <property type="entry name" value="HTH_GNTR"/>
    <property type="match status" value="1"/>
</dbReference>
<dbReference type="EMBL" id="BAABKP010000008">
    <property type="protein sequence ID" value="GAA4801012.1"/>
    <property type="molecule type" value="Genomic_DNA"/>
</dbReference>
<dbReference type="PROSITE" id="PS50949">
    <property type="entry name" value="HTH_GNTR"/>
    <property type="match status" value="1"/>
</dbReference>
<dbReference type="SUPFAM" id="SSF48008">
    <property type="entry name" value="GntR ligand-binding domain-like"/>
    <property type="match status" value="1"/>
</dbReference>
<dbReference type="Gene3D" id="1.10.10.10">
    <property type="entry name" value="Winged helix-like DNA-binding domain superfamily/Winged helix DNA-binding domain"/>
    <property type="match status" value="1"/>
</dbReference>
<sequence length="240" mass="26582">MKETAGTCNVSDMNPETTTLEILPSLEQIVQQRPEHARSTEWTASVLRTGMNNGVLVPGAKLGEQHLAGVLDVSRNTLRQAFMVLEEQNLVERIPNRGVFVPSPGGEQIKEMFTMRWAIQAAAIDLAPVGEIAEARAALTQGRQARERSSVLGMASSNQEFHRALVDAAGSARLSSAMESVLAEMRLLFFSQRTAPGFHAPFIQKNAHLLELVEKGEREEATDYLRSYLWESRDFFTGQL</sequence>
<protein>
    <submittedName>
        <fullName evidence="5">GntR family transcriptional regulator</fullName>
    </submittedName>
</protein>
<dbReference type="Gene3D" id="1.20.120.530">
    <property type="entry name" value="GntR ligand-binding domain-like"/>
    <property type="match status" value="1"/>
</dbReference>
<organism evidence="5 6">
    <name type="scientific">Rothia endophytica</name>
    <dbReference type="NCBI Taxonomy" id="1324766"/>
    <lineage>
        <taxon>Bacteria</taxon>
        <taxon>Bacillati</taxon>
        <taxon>Actinomycetota</taxon>
        <taxon>Actinomycetes</taxon>
        <taxon>Micrococcales</taxon>
        <taxon>Micrococcaceae</taxon>
        <taxon>Rothia</taxon>
    </lineage>
</organism>
<keyword evidence="1" id="KW-0805">Transcription regulation</keyword>
<name>A0ABP9BXC5_9MICC</name>
<reference evidence="6" key="1">
    <citation type="journal article" date="2019" name="Int. J. Syst. Evol. Microbiol.">
        <title>The Global Catalogue of Microorganisms (GCM) 10K type strain sequencing project: providing services to taxonomists for standard genome sequencing and annotation.</title>
        <authorList>
            <consortium name="The Broad Institute Genomics Platform"/>
            <consortium name="The Broad Institute Genome Sequencing Center for Infectious Disease"/>
            <person name="Wu L."/>
            <person name="Ma J."/>
        </authorList>
    </citation>
    <scope>NUCLEOTIDE SEQUENCE [LARGE SCALE GENOMIC DNA]</scope>
    <source>
        <strain evidence="6">JCM 18541</strain>
    </source>
</reference>
<evidence type="ECO:0000313" key="5">
    <source>
        <dbReference type="EMBL" id="GAA4801012.1"/>
    </source>
</evidence>
<dbReference type="SUPFAM" id="SSF46785">
    <property type="entry name" value="Winged helix' DNA-binding domain"/>
    <property type="match status" value="1"/>
</dbReference>
<gene>
    <name evidence="5" type="ORF">GCM10023352_21500</name>
</gene>
<dbReference type="SMART" id="SM00895">
    <property type="entry name" value="FCD"/>
    <property type="match status" value="1"/>
</dbReference>
<keyword evidence="6" id="KW-1185">Reference proteome</keyword>
<dbReference type="Pfam" id="PF00392">
    <property type="entry name" value="GntR"/>
    <property type="match status" value="1"/>
</dbReference>
<keyword evidence="3" id="KW-0804">Transcription</keyword>
<comment type="caution">
    <text evidence="5">The sequence shown here is derived from an EMBL/GenBank/DDBJ whole genome shotgun (WGS) entry which is preliminary data.</text>
</comment>
<proteinExistence type="predicted"/>
<dbReference type="InterPro" id="IPR011711">
    <property type="entry name" value="GntR_C"/>
</dbReference>
<keyword evidence="2" id="KW-0238">DNA-binding</keyword>
<dbReference type="Proteomes" id="UP001500187">
    <property type="component" value="Unassembled WGS sequence"/>
</dbReference>
<accession>A0ABP9BXC5</accession>
<evidence type="ECO:0000256" key="2">
    <source>
        <dbReference type="ARBA" id="ARBA00023125"/>
    </source>
</evidence>
<dbReference type="InterPro" id="IPR000524">
    <property type="entry name" value="Tscrpt_reg_HTH_GntR"/>
</dbReference>
<dbReference type="InterPro" id="IPR036390">
    <property type="entry name" value="WH_DNA-bd_sf"/>
</dbReference>
<evidence type="ECO:0000259" key="4">
    <source>
        <dbReference type="PROSITE" id="PS50949"/>
    </source>
</evidence>
<dbReference type="PANTHER" id="PTHR43537">
    <property type="entry name" value="TRANSCRIPTIONAL REGULATOR, GNTR FAMILY"/>
    <property type="match status" value="1"/>
</dbReference>
<evidence type="ECO:0000313" key="6">
    <source>
        <dbReference type="Proteomes" id="UP001500187"/>
    </source>
</evidence>
<feature type="domain" description="HTH gntR-type" evidence="4">
    <location>
        <begin position="37"/>
        <end position="104"/>
    </location>
</feature>
<evidence type="ECO:0000256" key="3">
    <source>
        <dbReference type="ARBA" id="ARBA00023163"/>
    </source>
</evidence>
<evidence type="ECO:0000256" key="1">
    <source>
        <dbReference type="ARBA" id="ARBA00023015"/>
    </source>
</evidence>
<dbReference type="Pfam" id="PF07729">
    <property type="entry name" value="FCD"/>
    <property type="match status" value="1"/>
</dbReference>
<dbReference type="InterPro" id="IPR008920">
    <property type="entry name" value="TF_FadR/GntR_C"/>
</dbReference>
<dbReference type="InterPro" id="IPR036388">
    <property type="entry name" value="WH-like_DNA-bd_sf"/>
</dbReference>